<keyword evidence="6" id="KW-0472">Membrane</keyword>
<name>A0A1F6TL86_9PROT</name>
<dbReference type="AlphaFoldDB" id="A0A1F6TL86"/>
<evidence type="ECO:0000256" key="7">
    <source>
        <dbReference type="RuleBase" id="RU362048"/>
    </source>
</evidence>
<evidence type="ECO:0000256" key="2">
    <source>
        <dbReference type="ARBA" id="ARBA00009784"/>
    </source>
</evidence>
<evidence type="ECO:0000256" key="6">
    <source>
        <dbReference type="ARBA" id="ARBA00023136"/>
    </source>
</evidence>
<keyword evidence="3" id="KW-1003">Cell membrane</keyword>
<evidence type="ECO:0000256" key="1">
    <source>
        <dbReference type="ARBA" id="ARBA00004651"/>
    </source>
</evidence>
<comment type="caution">
    <text evidence="8">The sequence shown here is derived from an EMBL/GenBank/DDBJ whole genome shotgun (WGS) entry which is preliminary data.</text>
</comment>
<dbReference type="Proteomes" id="UP000179360">
    <property type="component" value="Unassembled WGS sequence"/>
</dbReference>
<dbReference type="EMBL" id="MFSY01000061">
    <property type="protein sequence ID" value="OGI45897.1"/>
    <property type="molecule type" value="Genomic_DNA"/>
</dbReference>
<organism evidence="8 9">
    <name type="scientific">Candidatus Muproteobacteria bacterium RIFCSPHIGHO2_01_FULL_65_16</name>
    <dbReference type="NCBI Taxonomy" id="1817764"/>
    <lineage>
        <taxon>Bacteria</taxon>
        <taxon>Pseudomonadati</taxon>
        <taxon>Pseudomonadota</taxon>
        <taxon>Candidatus Muproteobacteria</taxon>
    </lineage>
</organism>
<comment type="subcellular location">
    <subcellularLocation>
        <location evidence="1 7">Cell membrane</location>
        <topology evidence="1 7">Multi-pass membrane protein</topology>
    </subcellularLocation>
</comment>
<proteinExistence type="inferred from homology"/>
<evidence type="ECO:0000256" key="3">
    <source>
        <dbReference type="ARBA" id="ARBA00022475"/>
    </source>
</evidence>
<reference evidence="8 9" key="1">
    <citation type="journal article" date="2016" name="Nat. Commun.">
        <title>Thousands of microbial genomes shed light on interconnected biogeochemical processes in an aquifer system.</title>
        <authorList>
            <person name="Anantharaman K."/>
            <person name="Brown C.T."/>
            <person name="Hug L.A."/>
            <person name="Sharon I."/>
            <person name="Castelle C.J."/>
            <person name="Probst A.J."/>
            <person name="Thomas B.C."/>
            <person name="Singh A."/>
            <person name="Wilkins M.J."/>
            <person name="Karaoz U."/>
            <person name="Brodie E.L."/>
            <person name="Williams K.H."/>
            <person name="Hubbard S.S."/>
            <person name="Banfield J.F."/>
        </authorList>
    </citation>
    <scope>NUCLEOTIDE SEQUENCE [LARGE SCALE GENOMIC DNA]</scope>
</reference>
<dbReference type="GO" id="GO:0005886">
    <property type="term" value="C:plasma membrane"/>
    <property type="evidence" value="ECO:0007669"/>
    <property type="project" value="UniProtKB-SubCell"/>
</dbReference>
<evidence type="ECO:0000313" key="9">
    <source>
        <dbReference type="Proteomes" id="UP000179360"/>
    </source>
</evidence>
<evidence type="ECO:0000313" key="8">
    <source>
        <dbReference type="EMBL" id="OGI45897.1"/>
    </source>
</evidence>
<evidence type="ECO:0000256" key="5">
    <source>
        <dbReference type="ARBA" id="ARBA00022989"/>
    </source>
</evidence>
<evidence type="ECO:0000256" key="4">
    <source>
        <dbReference type="ARBA" id="ARBA00022692"/>
    </source>
</evidence>
<sequence>MFDLFVDFFIILFVVVDPVGLAPIFAALTHGDTPAERRKTALKGTVIAGMIMLVFALFGDGLLRALGIGMPAFQMAGGALLFLLAVEMVFARHSGLRSTTDREQKEAEHKKDISVFPLAVPLIAGPGALTTVLLMVGRHDGDWRIMTIVLAVALLVLLVTLISLLFAARIMKVLGETGANVVTRVLGIVLAALAVQFILDGVQAGFDLIEQPELPTHQMVSAG</sequence>
<protein>
    <recommendedName>
        <fullName evidence="7">UPF0056 membrane protein</fullName>
    </recommendedName>
</protein>
<gene>
    <name evidence="8" type="ORF">A2637_00795</name>
</gene>
<dbReference type="PANTHER" id="PTHR33508:SF1">
    <property type="entry name" value="UPF0056 MEMBRANE PROTEIN YHCE"/>
    <property type="match status" value="1"/>
</dbReference>
<dbReference type="Pfam" id="PF01914">
    <property type="entry name" value="MarC"/>
    <property type="match status" value="1"/>
</dbReference>
<dbReference type="NCBIfam" id="TIGR00427">
    <property type="entry name" value="NAAT family transporter"/>
    <property type="match status" value="1"/>
</dbReference>
<dbReference type="InterPro" id="IPR002771">
    <property type="entry name" value="Multi_antbiot-R_MarC"/>
</dbReference>
<keyword evidence="4" id="KW-0812">Transmembrane</keyword>
<accession>A0A1F6TL86</accession>
<keyword evidence="5" id="KW-1133">Transmembrane helix</keyword>
<dbReference type="PANTHER" id="PTHR33508">
    <property type="entry name" value="UPF0056 MEMBRANE PROTEIN YHCE"/>
    <property type="match status" value="1"/>
</dbReference>
<comment type="similarity">
    <text evidence="2 7">Belongs to the UPF0056 (MarC) family.</text>
</comment>